<dbReference type="SUPFAM" id="SSF52047">
    <property type="entry name" value="RNI-like"/>
    <property type="match status" value="1"/>
</dbReference>
<name>A0A250WR01_9CHLO</name>
<feature type="domain" description="F-box" evidence="2">
    <location>
        <begin position="60"/>
        <end position="108"/>
    </location>
</feature>
<evidence type="ECO:0000259" key="2">
    <source>
        <dbReference type="PROSITE" id="PS50181"/>
    </source>
</evidence>
<evidence type="ECO:0000313" key="3">
    <source>
        <dbReference type="EMBL" id="GAX73243.1"/>
    </source>
</evidence>
<dbReference type="InterPro" id="IPR001810">
    <property type="entry name" value="F-box_dom"/>
</dbReference>
<sequence length="848" mass="94212">MVYSSSLMRCKEYLTCVKKSRILKNNVDHYNGGAVHYYHEAPASEPLVVVTALQAVGWYREPSLQLPDSALATIISHLTSWSRRQMRLVCSRFRQLVEQQVEVLTVNAGDITPLRFPFLKRIEVYPWKESLTESDMSVLLLSIPKLSRLQSIRILLSPDGKAHKNVQPQLSSNRQYMAGLLQLVAPIRAAQQFIIHNACSPSFPFNILRSRRVAAHDVGAGKPRDVQRSSYSEKAIGSLFEALLQCCNAPQWRRLRAPSWVAGLGIMISDHDGIELSLIHEGHHSHTAIRLMEGLQMLHKSLSGRQISCLSNNRDFAKGLQASIERSMKPSCEDYLKLSRLGFLTELRLDLTCQIGGGKGMLGRLCTCTSLKRLDLNFLPPSSSLQGAFNHSADHFQDTVIEQATPQMHHHGMNNGANSSLWDDATSATLSGFTNLHPSMDNSNHNLDYTGRPSDQTDRPSDHTGRPSDSIVASQRFHLHTNEEGALLTLITNECGLHRLVALSLLDTLTLRGEVALSQCGFESLASLSQVEMLTLWLKEYVTAQHLLPLSKRMRSLRTLQLSRLHIQEQESIHSSMNVLPCFPHVTSLNYYLADRCSRDARCARVFPAVVTAMCRDWPGASSPNILRGMPHLTTLVLMQHSLCSSNVVLATANDNAAVSVDRLLSEGAGVNVESLKGLLNLKSLTFKSALQEHHMLALMEAAKKMPKLKHLYFIAAPNFRPTTTAKAWYRTRSHLLSLKCLEAGGALHEVHIHTLVLDTQGSRWEVLGLFVNSTCFPALYSLKIKNCREPLSLRSLKSIIETRMPSLKHLELKDCCPGGGIGPHLTSSGIPAVCTQGMSRAISVQWT</sequence>
<dbReference type="Pfam" id="PF00646">
    <property type="entry name" value="F-box"/>
    <property type="match status" value="1"/>
</dbReference>
<gene>
    <name evidence="3" type="ORF">CEUSTIGMA_g697.t1</name>
</gene>
<dbReference type="AlphaFoldDB" id="A0A250WR01"/>
<feature type="compositionally biased region" description="Polar residues" evidence="1">
    <location>
        <begin position="433"/>
        <end position="447"/>
    </location>
</feature>
<dbReference type="Gene3D" id="1.20.1280.50">
    <property type="match status" value="1"/>
</dbReference>
<reference evidence="3 4" key="1">
    <citation type="submission" date="2017-08" db="EMBL/GenBank/DDBJ databases">
        <title>Acidophilic green algal genome provides insights into adaptation to an acidic environment.</title>
        <authorList>
            <person name="Hirooka S."/>
            <person name="Hirose Y."/>
            <person name="Kanesaki Y."/>
            <person name="Higuchi S."/>
            <person name="Fujiwara T."/>
            <person name="Onuma R."/>
            <person name="Era A."/>
            <person name="Ohbayashi R."/>
            <person name="Uzuka A."/>
            <person name="Nozaki H."/>
            <person name="Yoshikawa H."/>
            <person name="Miyagishima S.Y."/>
        </authorList>
    </citation>
    <scope>NUCLEOTIDE SEQUENCE [LARGE SCALE GENOMIC DNA]</scope>
    <source>
        <strain evidence="3 4">NIES-2499</strain>
    </source>
</reference>
<dbReference type="InterPro" id="IPR036047">
    <property type="entry name" value="F-box-like_dom_sf"/>
</dbReference>
<evidence type="ECO:0000313" key="4">
    <source>
        <dbReference type="Proteomes" id="UP000232323"/>
    </source>
</evidence>
<dbReference type="Proteomes" id="UP000232323">
    <property type="component" value="Unassembled WGS sequence"/>
</dbReference>
<evidence type="ECO:0000256" key="1">
    <source>
        <dbReference type="SAM" id="MobiDB-lite"/>
    </source>
</evidence>
<keyword evidence="4" id="KW-1185">Reference proteome</keyword>
<feature type="region of interest" description="Disordered" evidence="1">
    <location>
        <begin position="433"/>
        <end position="469"/>
    </location>
</feature>
<dbReference type="SUPFAM" id="SSF81383">
    <property type="entry name" value="F-box domain"/>
    <property type="match status" value="1"/>
</dbReference>
<organism evidence="3 4">
    <name type="scientific">Chlamydomonas eustigma</name>
    <dbReference type="NCBI Taxonomy" id="1157962"/>
    <lineage>
        <taxon>Eukaryota</taxon>
        <taxon>Viridiplantae</taxon>
        <taxon>Chlorophyta</taxon>
        <taxon>core chlorophytes</taxon>
        <taxon>Chlorophyceae</taxon>
        <taxon>CS clade</taxon>
        <taxon>Chlamydomonadales</taxon>
        <taxon>Chlamydomonadaceae</taxon>
        <taxon>Chlamydomonas</taxon>
    </lineage>
</organism>
<dbReference type="PROSITE" id="PS50181">
    <property type="entry name" value="FBOX"/>
    <property type="match status" value="1"/>
</dbReference>
<dbReference type="SMART" id="SM00256">
    <property type="entry name" value="FBOX"/>
    <property type="match status" value="1"/>
</dbReference>
<dbReference type="EMBL" id="BEGY01000002">
    <property type="protein sequence ID" value="GAX73243.1"/>
    <property type="molecule type" value="Genomic_DNA"/>
</dbReference>
<comment type="caution">
    <text evidence="3">The sequence shown here is derived from an EMBL/GenBank/DDBJ whole genome shotgun (WGS) entry which is preliminary data.</text>
</comment>
<protein>
    <recommendedName>
        <fullName evidence="2">F-box domain-containing protein</fullName>
    </recommendedName>
</protein>
<feature type="compositionally biased region" description="Basic and acidic residues" evidence="1">
    <location>
        <begin position="455"/>
        <end position="466"/>
    </location>
</feature>
<accession>A0A250WR01</accession>
<proteinExistence type="predicted"/>